<keyword evidence="2 3" id="KW-0732">Signal</keyword>
<dbReference type="PANTHER" id="PTHR45966:SF37">
    <property type="entry name" value="GDSL ESTERASE_LIPASE"/>
    <property type="match status" value="1"/>
</dbReference>
<dbReference type="EMBL" id="LVLJ01001842">
    <property type="protein sequence ID" value="OAE27734.1"/>
    <property type="molecule type" value="Genomic_DNA"/>
</dbReference>
<protein>
    <submittedName>
        <fullName evidence="4">Uncharacterized protein</fullName>
    </submittedName>
</protein>
<evidence type="ECO:0000313" key="5">
    <source>
        <dbReference type="Proteomes" id="UP000077202"/>
    </source>
</evidence>
<feature type="signal peptide" evidence="3">
    <location>
        <begin position="1"/>
        <end position="27"/>
    </location>
</feature>
<evidence type="ECO:0000256" key="2">
    <source>
        <dbReference type="ARBA" id="ARBA00022729"/>
    </source>
</evidence>
<evidence type="ECO:0000256" key="1">
    <source>
        <dbReference type="ARBA" id="ARBA00008668"/>
    </source>
</evidence>
<dbReference type="InterPro" id="IPR036514">
    <property type="entry name" value="SGNH_hydro_sf"/>
</dbReference>
<feature type="chain" id="PRO_5008052233" evidence="3">
    <location>
        <begin position="28"/>
        <end position="366"/>
    </location>
</feature>
<comment type="caution">
    <text evidence="4">The sequence shown here is derived from an EMBL/GenBank/DDBJ whole genome shotgun (WGS) entry which is preliminary data.</text>
</comment>
<gene>
    <name evidence="4" type="ORF">AXG93_4193s1340</name>
</gene>
<dbReference type="Pfam" id="PF00657">
    <property type="entry name" value="Lipase_GDSL"/>
    <property type="match status" value="1"/>
</dbReference>
<name>A0A176W3Y7_MARPO</name>
<sequence>MRKHSEALSVFALVIICTCHRALVCSAQPLVKAIFNFGDSTTDTGTNSYLPNPAFLANFTPYGQTYFNRPTGRFSDGRLVIDILAAFFKLPLLLPYLTPNFTYYDNGVNFASAGSGLLDSTKAGMVVNIREQVQQFVKVKESLVSTHGSLSVKLSMARSLFTISSGSNDIYYSYFPNQTSPETFTDTMINELEKTLTALHAEGANKFVLVGLSPLGCVPSQVLASGECNESLNQIARLYNKKLSAFQLRITIKLLGSIVVVANVYDTLDGLIKNGEIFGFTQGSNACCGGGPFRGAVGNQCGFQDSAGNDLFTKCTDEELDHYVFWDFFHPTDRAYQTLAALFLFGNLFGKVAAIAPFNISTLAAL</sequence>
<dbReference type="InterPro" id="IPR001087">
    <property type="entry name" value="GDSL"/>
</dbReference>
<dbReference type="AlphaFoldDB" id="A0A176W3Y7"/>
<organism evidence="4 5">
    <name type="scientific">Marchantia polymorpha subsp. ruderalis</name>
    <dbReference type="NCBI Taxonomy" id="1480154"/>
    <lineage>
        <taxon>Eukaryota</taxon>
        <taxon>Viridiplantae</taxon>
        <taxon>Streptophyta</taxon>
        <taxon>Embryophyta</taxon>
        <taxon>Marchantiophyta</taxon>
        <taxon>Marchantiopsida</taxon>
        <taxon>Marchantiidae</taxon>
        <taxon>Marchantiales</taxon>
        <taxon>Marchantiaceae</taxon>
        <taxon>Marchantia</taxon>
    </lineage>
</organism>
<evidence type="ECO:0000256" key="3">
    <source>
        <dbReference type="SAM" id="SignalP"/>
    </source>
</evidence>
<dbReference type="InterPro" id="IPR044552">
    <property type="entry name" value="GLIP1-5/GLL25"/>
</dbReference>
<dbReference type="Proteomes" id="UP000077202">
    <property type="component" value="Unassembled WGS sequence"/>
</dbReference>
<dbReference type="CDD" id="cd01837">
    <property type="entry name" value="SGNH_plant_lipase_like"/>
    <property type="match status" value="1"/>
</dbReference>
<dbReference type="GO" id="GO:0016788">
    <property type="term" value="F:hydrolase activity, acting on ester bonds"/>
    <property type="evidence" value="ECO:0007669"/>
    <property type="project" value="InterPro"/>
</dbReference>
<accession>A0A176W3Y7</accession>
<comment type="similarity">
    <text evidence="1">Belongs to the 'GDSL' lipolytic enzyme family.</text>
</comment>
<dbReference type="InterPro" id="IPR035669">
    <property type="entry name" value="SGNH_plant_lipase-like"/>
</dbReference>
<dbReference type="Gene3D" id="3.40.50.1110">
    <property type="entry name" value="SGNH hydrolase"/>
    <property type="match status" value="1"/>
</dbReference>
<reference evidence="4" key="1">
    <citation type="submission" date="2016-03" db="EMBL/GenBank/DDBJ databases">
        <title>Mechanisms controlling the formation of the plant cell surface in tip-growing cells are functionally conserved among land plants.</title>
        <authorList>
            <person name="Honkanen S."/>
            <person name="Jones V.A."/>
            <person name="Morieri G."/>
            <person name="Champion C."/>
            <person name="Hetherington A.J."/>
            <person name="Kelly S."/>
            <person name="Saint-Marcoux D."/>
            <person name="Proust H."/>
            <person name="Prescott H."/>
            <person name="Dolan L."/>
        </authorList>
    </citation>
    <scope>NUCLEOTIDE SEQUENCE [LARGE SCALE GENOMIC DNA]</scope>
    <source>
        <tissue evidence="4">Whole gametophyte</tissue>
    </source>
</reference>
<keyword evidence="5" id="KW-1185">Reference proteome</keyword>
<proteinExistence type="inferred from homology"/>
<dbReference type="SUPFAM" id="SSF52266">
    <property type="entry name" value="SGNH hydrolase"/>
    <property type="match status" value="1"/>
</dbReference>
<evidence type="ECO:0000313" key="4">
    <source>
        <dbReference type="EMBL" id="OAE27734.1"/>
    </source>
</evidence>
<dbReference type="PANTHER" id="PTHR45966">
    <property type="entry name" value="GDSL-LIKE LIPASE/ACYLHYDROLASE"/>
    <property type="match status" value="1"/>
</dbReference>